<accession>A0A2B7WL08</accession>
<comment type="caution">
    <text evidence="1">The sequence shown here is derived from an EMBL/GenBank/DDBJ whole genome shotgun (WGS) entry which is preliminary data.</text>
</comment>
<organism evidence="1 2">
    <name type="scientific">Polytolypa hystricis (strain UAMH7299)</name>
    <dbReference type="NCBI Taxonomy" id="1447883"/>
    <lineage>
        <taxon>Eukaryota</taxon>
        <taxon>Fungi</taxon>
        <taxon>Dikarya</taxon>
        <taxon>Ascomycota</taxon>
        <taxon>Pezizomycotina</taxon>
        <taxon>Eurotiomycetes</taxon>
        <taxon>Eurotiomycetidae</taxon>
        <taxon>Onygenales</taxon>
        <taxon>Onygenales incertae sedis</taxon>
        <taxon>Polytolypa</taxon>
    </lineage>
</organism>
<dbReference type="STRING" id="1447883.A0A2B7WL08"/>
<keyword evidence="2" id="KW-1185">Reference proteome</keyword>
<reference evidence="1 2" key="1">
    <citation type="submission" date="2017-10" db="EMBL/GenBank/DDBJ databases">
        <title>Comparative genomics in systemic dimorphic fungi from Ajellomycetaceae.</title>
        <authorList>
            <person name="Munoz J.F."/>
            <person name="Mcewen J.G."/>
            <person name="Clay O.K."/>
            <person name="Cuomo C.A."/>
        </authorList>
    </citation>
    <scope>NUCLEOTIDE SEQUENCE [LARGE SCALE GENOMIC DNA]</scope>
    <source>
        <strain evidence="1 2">UAMH7299</strain>
    </source>
</reference>
<name>A0A2B7WL08_POLH7</name>
<protein>
    <recommendedName>
        <fullName evidence="3">Methyltransferase domain-containing protein</fullName>
    </recommendedName>
</protein>
<dbReference type="EMBL" id="PDNA01000328">
    <property type="protein sequence ID" value="PGG97220.1"/>
    <property type="molecule type" value="Genomic_DNA"/>
</dbReference>
<dbReference type="OrthoDB" id="2013972at2759"/>
<dbReference type="Pfam" id="PF13489">
    <property type="entry name" value="Methyltransf_23"/>
    <property type="match status" value="1"/>
</dbReference>
<evidence type="ECO:0000313" key="1">
    <source>
        <dbReference type="EMBL" id="PGG97220.1"/>
    </source>
</evidence>
<dbReference type="PANTHER" id="PTHR43591:SF10">
    <property type="entry name" value="ABC TRANSMEMBRANE TYPE-1 DOMAIN-CONTAINING PROTEIN-RELATED"/>
    <property type="match status" value="1"/>
</dbReference>
<gene>
    <name evidence="1" type="ORF">AJ80_09725</name>
</gene>
<dbReference type="InterPro" id="IPR029063">
    <property type="entry name" value="SAM-dependent_MTases_sf"/>
</dbReference>
<dbReference type="CDD" id="cd02440">
    <property type="entry name" value="AdoMet_MTases"/>
    <property type="match status" value="1"/>
</dbReference>
<evidence type="ECO:0000313" key="2">
    <source>
        <dbReference type="Proteomes" id="UP000224634"/>
    </source>
</evidence>
<dbReference type="PANTHER" id="PTHR43591">
    <property type="entry name" value="METHYLTRANSFERASE"/>
    <property type="match status" value="1"/>
</dbReference>
<evidence type="ECO:0008006" key="3">
    <source>
        <dbReference type="Google" id="ProtNLM"/>
    </source>
</evidence>
<dbReference type="Proteomes" id="UP000224634">
    <property type="component" value="Unassembled WGS sequence"/>
</dbReference>
<proteinExistence type="predicted"/>
<dbReference type="SUPFAM" id="SSF53335">
    <property type="entry name" value="S-adenosyl-L-methionine-dependent methyltransferases"/>
    <property type="match status" value="1"/>
</dbReference>
<dbReference type="GO" id="GO:0008168">
    <property type="term" value="F:methyltransferase activity"/>
    <property type="evidence" value="ECO:0007669"/>
    <property type="project" value="TreeGrafter"/>
</dbReference>
<dbReference type="Gene3D" id="3.40.50.150">
    <property type="entry name" value="Vaccinia Virus protein VP39"/>
    <property type="match status" value="1"/>
</dbReference>
<sequence length="323" mass="36846">MQTSDESDRGYDSESFLSDASTSLASSIFNYKYENGRRYHAFREGEYLLPNDEKEQDRLDLLHHIFRMMLGGRLFRAPIAPNPQRILDYGTGTGIWAMEVADEYQSAEVHGVDLSPIQPSWVPPNCKFYVDDVEDTWSYNADKKFDFIHGRGMVGAIRDWSRLASQIYANLKPGGWLEMQEYETWVKSDDGTLEQAVVLVEWQKLLEETTAAMSGKRFNLAMELKQVCVEAGFVNVEDHVFKCPIGTWAKDPKLKEIGRYAQLHILEAVEPFTIAILTRMLGQSFEEAQATIAGVKADLKSRKHHLYATYHFITAQKPVDAED</sequence>
<dbReference type="AlphaFoldDB" id="A0A2B7WL08"/>